<keyword evidence="2" id="KW-1185">Reference proteome</keyword>
<accession>A0A5C6RMH2</accession>
<dbReference type="SUPFAM" id="SSF159245">
    <property type="entry name" value="AttH-like"/>
    <property type="match status" value="1"/>
</dbReference>
<name>A0A5C6RMH2_9BACT</name>
<proteinExistence type="predicted"/>
<sequence>MKNWQARWQALWNPSQYHGWGRTRNYFEGWYYKIVSPCERHALALIPGIAMDPQGKAEAFLQVLDGKACTSAYHAYPAAAFAPSAGRFEVELGPHRFWESGLQLGLPQLEGALSFSRLAPWPSRPWSPGIMGWYTFVPFMECYHGVVSMGHRLEGVLKIKGEEVDFTGGRGYVEKDWGRSFPSSWVWMQSNHFDGQEGTSFMASVARIPWLGTHFPGYLAGWHWEGRIFPFTTYNGAKLALEVDTEHKTVQLDFSRKNYRLSITAHQRGGQGALAAPVSGAMAGKVSESLQSELKAAFFKGGECLYQGVGRHAGLEVAGNVIGELSTVLGGGS</sequence>
<dbReference type="PANTHER" id="PTHR35309:SF4">
    <property type="entry name" value="TOCOPHEROL CYCLASE"/>
    <property type="match status" value="1"/>
</dbReference>
<comment type="caution">
    <text evidence="1">The sequence shown here is derived from an EMBL/GenBank/DDBJ whole genome shotgun (WGS) entry which is preliminary data.</text>
</comment>
<gene>
    <name evidence="1" type="ORF">FRY97_10160</name>
</gene>
<dbReference type="Pfam" id="PF14249">
    <property type="entry name" value="Tocopherol_cycl"/>
    <property type="match status" value="1"/>
</dbReference>
<dbReference type="EMBL" id="VOOR01000018">
    <property type="protein sequence ID" value="TXB63164.1"/>
    <property type="molecule type" value="Genomic_DNA"/>
</dbReference>
<dbReference type="GO" id="GO:0009976">
    <property type="term" value="F:tocopherol cyclase activity"/>
    <property type="evidence" value="ECO:0007669"/>
    <property type="project" value="InterPro"/>
</dbReference>
<reference evidence="1 2" key="1">
    <citation type="submission" date="2019-08" db="EMBL/GenBank/DDBJ databases">
        <title>Genome of Phaeodactylibacter luteus.</title>
        <authorList>
            <person name="Bowman J.P."/>
        </authorList>
    </citation>
    <scope>NUCLEOTIDE SEQUENCE [LARGE SCALE GENOMIC DNA]</scope>
    <source>
        <strain evidence="1 2">KCTC 42180</strain>
    </source>
</reference>
<evidence type="ECO:0008006" key="3">
    <source>
        <dbReference type="Google" id="ProtNLM"/>
    </source>
</evidence>
<dbReference type="PANTHER" id="PTHR35309">
    <property type="match status" value="1"/>
</dbReference>
<dbReference type="AlphaFoldDB" id="A0A5C6RMH2"/>
<dbReference type="RefSeq" id="WP_147167415.1">
    <property type="nucleotide sequence ID" value="NZ_VOOR01000018.1"/>
</dbReference>
<organism evidence="1 2">
    <name type="scientific">Phaeodactylibacter luteus</name>
    <dbReference type="NCBI Taxonomy" id="1564516"/>
    <lineage>
        <taxon>Bacteria</taxon>
        <taxon>Pseudomonadati</taxon>
        <taxon>Bacteroidota</taxon>
        <taxon>Saprospiria</taxon>
        <taxon>Saprospirales</taxon>
        <taxon>Haliscomenobacteraceae</taxon>
        <taxon>Phaeodactylibacter</taxon>
    </lineage>
</organism>
<dbReference type="InterPro" id="IPR025893">
    <property type="entry name" value="Tocopherol_cyclase"/>
</dbReference>
<evidence type="ECO:0000313" key="1">
    <source>
        <dbReference type="EMBL" id="TXB63164.1"/>
    </source>
</evidence>
<evidence type="ECO:0000313" key="2">
    <source>
        <dbReference type="Proteomes" id="UP000321580"/>
    </source>
</evidence>
<protein>
    <recommendedName>
        <fullName evidence="3">Tocopherol cyclase</fullName>
    </recommendedName>
</protein>
<dbReference type="Proteomes" id="UP000321580">
    <property type="component" value="Unassembled WGS sequence"/>
</dbReference>
<dbReference type="OrthoDB" id="9772627at2"/>